<dbReference type="AlphaFoldDB" id="A0A242M3S0"/>
<reference evidence="2 3" key="1">
    <citation type="submission" date="2017-03" db="EMBL/GenBank/DDBJ databases">
        <title>Genome analysis of strain PAMC 26577.</title>
        <authorList>
            <person name="Oh H.-M."/>
            <person name="Yang J.-A."/>
        </authorList>
    </citation>
    <scope>NUCLEOTIDE SEQUENCE [LARGE SCALE GENOMIC DNA]</scope>
    <source>
        <strain evidence="2 3">PAMC 26577</strain>
    </source>
</reference>
<keyword evidence="1" id="KW-0472">Membrane</keyword>
<evidence type="ECO:0000313" key="2">
    <source>
        <dbReference type="EMBL" id="OTP65397.1"/>
    </source>
</evidence>
<dbReference type="Proteomes" id="UP000195221">
    <property type="component" value="Unassembled WGS sequence"/>
</dbReference>
<dbReference type="EMBL" id="NBTZ01000181">
    <property type="protein sequence ID" value="OTP65397.1"/>
    <property type="molecule type" value="Genomic_DNA"/>
</dbReference>
<comment type="caution">
    <text evidence="2">The sequence shown here is derived from an EMBL/GenBank/DDBJ whole genome shotgun (WGS) entry which is preliminary data.</text>
</comment>
<evidence type="ECO:0000256" key="1">
    <source>
        <dbReference type="SAM" id="Phobius"/>
    </source>
</evidence>
<name>A0A242M3S0_CABSO</name>
<dbReference type="Gene3D" id="2.80.10.50">
    <property type="match status" value="1"/>
</dbReference>
<dbReference type="InterPro" id="IPR008999">
    <property type="entry name" value="Actin-crosslinking"/>
</dbReference>
<keyword evidence="1" id="KW-0812">Transmembrane</keyword>
<dbReference type="RefSeq" id="WP_075358373.1">
    <property type="nucleotide sequence ID" value="NZ_MSRG01000026.1"/>
</dbReference>
<dbReference type="SUPFAM" id="SSF50405">
    <property type="entry name" value="Actin-crosslinking proteins"/>
    <property type="match status" value="1"/>
</dbReference>
<feature type="transmembrane region" description="Helical" evidence="1">
    <location>
        <begin position="591"/>
        <end position="612"/>
    </location>
</feature>
<organism evidence="2 3">
    <name type="scientific">Caballeronia sordidicola</name>
    <name type="common">Burkholderia sordidicola</name>
    <dbReference type="NCBI Taxonomy" id="196367"/>
    <lineage>
        <taxon>Bacteria</taxon>
        <taxon>Pseudomonadati</taxon>
        <taxon>Pseudomonadota</taxon>
        <taxon>Betaproteobacteria</taxon>
        <taxon>Burkholderiales</taxon>
        <taxon>Burkholderiaceae</taxon>
        <taxon>Caballeronia</taxon>
    </lineage>
</organism>
<feature type="transmembrane region" description="Helical" evidence="1">
    <location>
        <begin position="619"/>
        <end position="639"/>
    </location>
</feature>
<keyword evidence="1" id="KW-1133">Transmembrane helix</keyword>
<protein>
    <submittedName>
        <fullName evidence="2">Uncharacterized protein</fullName>
    </submittedName>
</protein>
<gene>
    <name evidence="2" type="ORF">PAMC26577_39870</name>
</gene>
<proteinExistence type="predicted"/>
<accession>A0A242M3S0</accession>
<sequence length="674" mass="69917">MPTANTGVLTIIGAAYGLKQVTGQVTLLVNRQTTPETLSVQASNSVFTDTWPGVSKTLTVVYSYDGGLPQTATAMENQTLTIGAHEFELSSAASALNNTQPALTVWGASYGPKNVSQQVQGMVPSGQTLNLTANNATFTDTWVNHRKAFVIVASYTGQVPFTDIVVEGSPYSLKYRPHLQVLSAFWGMSDVTAVVQANVSRRNLSIAASNSVFGDGWPGINKTLNVVYQYAECKPQQAIATEGSTLTVDYDATVPPYQPPVDASALNVIAAAYGRADVTSKVASLIANQSLNITANNATFSDSWINHIKSFSMVYTWGSAAVSSLVVAENQPVAVSALEPLFPTDRNFVSMAGLFGSGDQMKLQTGAGGYWAVSAGGQITTSGTSSDAAESFTIGVPGAAGSAAITLQCHDGSFVVVGGDGTLHSGGTAQNAAKLIPSLQSNGTINLGLVGSSGAPFMAVNPAGAIAVNGTYNADFSTCFNLLFNPTQTGLDNHMMAFAPPEAENVDIDPLLVKVIWDLTGGCFLAIGLGPLIGNAEKLGPGVYRLLQGYPSVMSRINTLVTAIRTNRAATAGALLVVLKGVYDAGVFMPLVRLVLSLAGWWGLSLAIVTILTKVLGGAATAGATLAAELIASFAIWAYQTTMDVLAYVNSSGGSKAAGEAEVLREPEPACLPA</sequence>
<evidence type="ECO:0000313" key="3">
    <source>
        <dbReference type="Proteomes" id="UP000195221"/>
    </source>
</evidence>